<dbReference type="EMBL" id="KV723027">
    <property type="protein sequence ID" value="OCH83532.1"/>
    <property type="molecule type" value="Genomic_DNA"/>
</dbReference>
<gene>
    <name evidence="1" type="ORF">OBBRIDRAFT_840459</name>
</gene>
<protein>
    <submittedName>
        <fullName evidence="1">Uncharacterized protein</fullName>
    </submittedName>
</protein>
<dbReference type="Proteomes" id="UP000250043">
    <property type="component" value="Unassembled WGS sequence"/>
</dbReference>
<reference evidence="1 2" key="1">
    <citation type="submission" date="2016-07" db="EMBL/GenBank/DDBJ databases">
        <title>Draft genome of the white-rot fungus Obba rivulosa 3A-2.</title>
        <authorList>
            <consortium name="DOE Joint Genome Institute"/>
            <person name="Miettinen O."/>
            <person name="Riley R."/>
            <person name="Acob R."/>
            <person name="Barry K."/>
            <person name="Cullen D."/>
            <person name="De Vries R."/>
            <person name="Hainaut M."/>
            <person name="Hatakka A."/>
            <person name="Henrissat B."/>
            <person name="Hilden K."/>
            <person name="Kuo R."/>
            <person name="Labutti K."/>
            <person name="Lipzen A."/>
            <person name="Makela M.R."/>
            <person name="Sandor L."/>
            <person name="Spatafora J.W."/>
            <person name="Grigoriev I.V."/>
            <person name="Hibbett D.S."/>
        </authorList>
    </citation>
    <scope>NUCLEOTIDE SEQUENCE [LARGE SCALE GENOMIC DNA]</scope>
    <source>
        <strain evidence="1 2">3A-2</strain>
    </source>
</reference>
<name>A0A8E2DEC6_9APHY</name>
<evidence type="ECO:0000313" key="1">
    <source>
        <dbReference type="EMBL" id="OCH83532.1"/>
    </source>
</evidence>
<organism evidence="1 2">
    <name type="scientific">Obba rivulosa</name>
    <dbReference type="NCBI Taxonomy" id="1052685"/>
    <lineage>
        <taxon>Eukaryota</taxon>
        <taxon>Fungi</taxon>
        <taxon>Dikarya</taxon>
        <taxon>Basidiomycota</taxon>
        <taxon>Agaricomycotina</taxon>
        <taxon>Agaricomycetes</taxon>
        <taxon>Polyporales</taxon>
        <taxon>Gelatoporiaceae</taxon>
        <taxon>Obba</taxon>
    </lineage>
</organism>
<proteinExistence type="predicted"/>
<sequence length="141" mass="15502">MLDIFDTLIYTFLGWAFDLRSSYWKGEELARQRALRYAVERAYLQRTAAGGQETAQWYIVRALLLLGLPDPMLSNCNGVPPAASGLAASRTISQKIMHDTPSPTAYDPYHSLRRHLAIVSAMCFSLVTGLPAPASPVSANT</sequence>
<dbReference type="AlphaFoldDB" id="A0A8E2DEC6"/>
<accession>A0A8E2DEC6</accession>
<evidence type="ECO:0000313" key="2">
    <source>
        <dbReference type="Proteomes" id="UP000250043"/>
    </source>
</evidence>
<keyword evidence="2" id="KW-1185">Reference proteome</keyword>